<keyword evidence="2" id="KW-1185">Reference proteome</keyword>
<evidence type="ECO:0000313" key="1">
    <source>
        <dbReference type="EMBL" id="KAH7857605.1"/>
    </source>
</evidence>
<evidence type="ECO:0000313" key="2">
    <source>
        <dbReference type="Proteomes" id="UP000828048"/>
    </source>
</evidence>
<organism evidence="1 2">
    <name type="scientific">Vaccinium darrowii</name>
    <dbReference type="NCBI Taxonomy" id="229202"/>
    <lineage>
        <taxon>Eukaryota</taxon>
        <taxon>Viridiplantae</taxon>
        <taxon>Streptophyta</taxon>
        <taxon>Embryophyta</taxon>
        <taxon>Tracheophyta</taxon>
        <taxon>Spermatophyta</taxon>
        <taxon>Magnoliopsida</taxon>
        <taxon>eudicotyledons</taxon>
        <taxon>Gunneridae</taxon>
        <taxon>Pentapetalae</taxon>
        <taxon>asterids</taxon>
        <taxon>Ericales</taxon>
        <taxon>Ericaceae</taxon>
        <taxon>Vaccinioideae</taxon>
        <taxon>Vaccinieae</taxon>
        <taxon>Vaccinium</taxon>
    </lineage>
</organism>
<comment type="caution">
    <text evidence="1">The sequence shown here is derived from an EMBL/GenBank/DDBJ whole genome shotgun (WGS) entry which is preliminary data.</text>
</comment>
<accession>A0ACB7YXC4</accession>
<dbReference type="EMBL" id="CM037153">
    <property type="protein sequence ID" value="KAH7857605.1"/>
    <property type="molecule type" value="Genomic_DNA"/>
</dbReference>
<dbReference type="Proteomes" id="UP000828048">
    <property type="component" value="Chromosome 3"/>
</dbReference>
<reference evidence="1 2" key="1">
    <citation type="journal article" date="2021" name="Hortic Res">
        <title>High-quality reference genome and annotation aids understanding of berry development for evergreen blueberry (Vaccinium darrowii).</title>
        <authorList>
            <person name="Yu J."/>
            <person name="Hulse-Kemp A.M."/>
            <person name="Babiker E."/>
            <person name="Staton M."/>
        </authorList>
    </citation>
    <scope>NUCLEOTIDE SEQUENCE [LARGE SCALE GENOMIC DNA]</scope>
    <source>
        <strain evidence="2">cv. NJ 8807/NJ 8810</strain>
        <tissue evidence="1">Young leaf</tissue>
    </source>
</reference>
<proteinExistence type="predicted"/>
<name>A0ACB7YXC4_9ERIC</name>
<protein>
    <submittedName>
        <fullName evidence="1">Uncharacterized protein</fullName>
    </submittedName>
</protein>
<gene>
    <name evidence="1" type="ORF">Vadar_014498</name>
</gene>
<sequence>MNRELKRGKQEKKDSDVKEKVVVAVKASKEIPKTALIWALTHVVQPGDYITLVVVVSSEGSGRKVWGLPRFAGDCANGHRKSHTGTSSEQKSDLADSCSQMILQLHDVYNPNKVNVKIKVVSGSPCGAVASEAKRAQANWVVLDKHLKHEEKRCMEDLQCNIVVMKRSQPKVLRLNLVGSPKKEAEALCSIDQSSEKKSRNKNDSMESIPGPVVTPTSSPELFTATEAGTSSVSSSDPGTSPFFISEINGELKKEISLGTKETPDLDESSSDTDSGDVSSSSSSLRFQPWMADILSSHHQSSQHLEESSHRSNERPQTSTTKALLEKFSKLDRDACCRLQNNRRDLDFKGNVREAISLSRNIPLGHPPLCSICQHKAPVFGKPPRWFTYAELELATGGFSQANFLAEGGYGSVHRGVLPDGQAVAVKQHKLASSQGDQEFCSEVEVLSCAQHRNVVMLIGFCIEEKRRLLVYEYICNGSLDSHLYALSGRNRVPLEWSARQKIAVGAARGLRYLHEECRVGCIVHRDMRPNNILITHDFEPLVGDFGLARWQPDGDKGVETRVLGTFGYLAPEYAQSGQITEKADVYSFGVVLVELVTGRKAVDLSRPKGQQCLTEWARPLLEEYAINELVDPRLRNNYNEHEVYCMLHASSLCIRRDPHSRPRMSQVLRILEGDVVMDSNQISTPGHEVGSRSGRIWLEHHRQNQHFSGPMSTEILEGFGGKLSFETQRPVFWEMDGKNRRTSCGN</sequence>